<protein>
    <recommendedName>
        <fullName evidence="8">Retrotransposon gag domain-containing protein</fullName>
    </recommendedName>
</protein>
<feature type="region of interest" description="Disordered" evidence="1">
    <location>
        <begin position="397"/>
        <end position="416"/>
    </location>
</feature>
<dbReference type="EMBL" id="QXGE01000003">
    <property type="protein sequence ID" value="KAE9330789.1"/>
    <property type="molecule type" value="Genomic_DNA"/>
</dbReference>
<reference evidence="5 6" key="1">
    <citation type="submission" date="2018-08" db="EMBL/GenBank/DDBJ databases">
        <title>Genomic investigation of the strawberry pathogen Phytophthora fragariae indicates pathogenicity is determined by transcriptional variation in three key races.</title>
        <authorList>
            <person name="Adams T.M."/>
            <person name="Armitage A.D."/>
            <person name="Sobczyk M.K."/>
            <person name="Bates H.J."/>
            <person name="Dunwell J.M."/>
            <person name="Nellist C.F."/>
            <person name="Harrison R.J."/>
        </authorList>
    </citation>
    <scope>NUCLEOTIDE SEQUENCE [LARGE SCALE GENOMIC DNA]</scope>
    <source>
        <strain evidence="4 5">A4</strain>
        <strain evidence="3 6">NOV-5</strain>
        <strain evidence="2 7">ONT-3</strain>
    </source>
</reference>
<comment type="caution">
    <text evidence="3">The sequence shown here is derived from an EMBL/GenBank/DDBJ whole genome shotgun (WGS) entry which is preliminary data.</text>
</comment>
<dbReference type="AlphaFoldDB" id="A0A6A3UTT9"/>
<proteinExistence type="predicted"/>
<dbReference type="Proteomes" id="UP000440732">
    <property type="component" value="Unassembled WGS sequence"/>
</dbReference>
<accession>A0A6A3UTT9</accession>
<evidence type="ECO:0000313" key="6">
    <source>
        <dbReference type="Proteomes" id="UP000440732"/>
    </source>
</evidence>
<dbReference type="Proteomes" id="UP000488956">
    <property type="component" value="Unassembled WGS sequence"/>
</dbReference>
<name>A0A6A3UTT9_9STRA</name>
<evidence type="ECO:0000256" key="1">
    <source>
        <dbReference type="SAM" id="MobiDB-lite"/>
    </source>
</evidence>
<evidence type="ECO:0000313" key="4">
    <source>
        <dbReference type="EMBL" id="KAE9330789.1"/>
    </source>
</evidence>
<evidence type="ECO:0000313" key="3">
    <source>
        <dbReference type="EMBL" id="KAE9155305.1"/>
    </source>
</evidence>
<dbReference type="EMBL" id="QXFX01000003">
    <property type="protein sequence ID" value="KAE9140530.1"/>
    <property type="molecule type" value="Genomic_DNA"/>
</dbReference>
<sequence length="463" mass="49810">MAPPTTGVSTRSSTALGVTPRNKDVKRRVILQSPPLPTSKKAAKNHVANLAKTIVAGFGLTPRPGAQDPDPEPSSDSSAGSGDDDDQAGGDDPEDEDAGNAHGDDSSDEDEDGAHGDGDGSDGSSSSDEADTDDVRRSGMVLEEAAAAQVGPDVDVSGRGTYDGLAEAVQRLPPGGKPTLKQISVERFSGRIAPGDFDSKVRAWWLEFDSQMLGAQLRDGHRWSELIKCSFLQASLTSDAAKWFNRIWRAAPTLTLLAAGARLIRQYSTKIDEDEIRERIKAATKQHTESYEMYSQRLQNMADSLPVGNRDTYERQNGTLGVRQDRLPSENEQLQYWIVTQSGKHGPVTLLNKLVALLGRLDKTDGVSTDVKPAPKRAKHSHGQPAKAIAAAATVVDRKRKHHHDKDARASKYGPYGAPSWVNENTLCFKCKGRGHMGRDPACPKFATPLGNAAMKATAEDSA</sequence>
<evidence type="ECO:0000313" key="2">
    <source>
        <dbReference type="EMBL" id="KAE9140530.1"/>
    </source>
</evidence>
<organism evidence="3 6">
    <name type="scientific">Phytophthora fragariae</name>
    <dbReference type="NCBI Taxonomy" id="53985"/>
    <lineage>
        <taxon>Eukaryota</taxon>
        <taxon>Sar</taxon>
        <taxon>Stramenopiles</taxon>
        <taxon>Oomycota</taxon>
        <taxon>Peronosporomycetes</taxon>
        <taxon>Peronosporales</taxon>
        <taxon>Peronosporaceae</taxon>
        <taxon>Phytophthora</taxon>
    </lineage>
</organism>
<evidence type="ECO:0008006" key="8">
    <source>
        <dbReference type="Google" id="ProtNLM"/>
    </source>
</evidence>
<feature type="compositionally biased region" description="Acidic residues" evidence="1">
    <location>
        <begin position="82"/>
        <end position="98"/>
    </location>
</feature>
<dbReference type="Proteomes" id="UP000437068">
    <property type="component" value="Unassembled WGS sequence"/>
</dbReference>
<dbReference type="EMBL" id="QXGA01000016">
    <property type="protein sequence ID" value="KAE9155305.1"/>
    <property type="molecule type" value="Genomic_DNA"/>
</dbReference>
<feature type="region of interest" description="Disordered" evidence="1">
    <location>
        <begin position="1"/>
        <end position="134"/>
    </location>
</feature>
<feature type="compositionally biased region" description="Polar residues" evidence="1">
    <location>
        <begin position="1"/>
        <end position="16"/>
    </location>
</feature>
<evidence type="ECO:0000313" key="5">
    <source>
        <dbReference type="Proteomes" id="UP000437068"/>
    </source>
</evidence>
<evidence type="ECO:0000313" key="7">
    <source>
        <dbReference type="Proteomes" id="UP000488956"/>
    </source>
</evidence>
<gene>
    <name evidence="4" type="ORF">PF001_g198</name>
    <name evidence="3" type="ORF">PF006_g735</name>
    <name evidence="2" type="ORF">PF010_g192</name>
</gene>